<dbReference type="OrthoDB" id="4412961at2"/>
<evidence type="ECO:0000313" key="1">
    <source>
        <dbReference type="EMBL" id="AJI78306.1"/>
    </source>
</evidence>
<evidence type="ECO:0000313" key="2">
    <source>
        <dbReference type="Proteomes" id="UP000031890"/>
    </source>
</evidence>
<organism evidence="1 2">
    <name type="scientific">Corynebacterium singulare</name>
    <dbReference type="NCBI Taxonomy" id="161899"/>
    <lineage>
        <taxon>Bacteria</taxon>
        <taxon>Bacillati</taxon>
        <taxon>Actinomycetota</taxon>
        <taxon>Actinomycetes</taxon>
        <taxon>Mycobacteriales</taxon>
        <taxon>Corynebacteriaceae</taxon>
        <taxon>Corynebacterium</taxon>
    </lineage>
</organism>
<reference evidence="1 2" key="1">
    <citation type="journal article" date="2015" name="Genome Announc.">
        <title>Complete Genome Sequence and Annotation of Corynebacterium singulare DSM 44357, Isolated from a Human Semen Specimen.</title>
        <authorList>
            <person name="Merten M."/>
            <person name="Brinkrolf K."/>
            <person name="Albersmeier A."/>
            <person name="Kutter Y."/>
            <person name="Ruckert C."/>
            <person name="Tauch A."/>
        </authorList>
    </citation>
    <scope>NUCLEOTIDE SEQUENCE [LARGE SCALE GENOMIC DNA]</scope>
    <source>
        <strain evidence="1">IBS B52218</strain>
    </source>
</reference>
<gene>
    <name evidence="1" type="ORF">CSING_03795</name>
</gene>
<dbReference type="AlphaFoldDB" id="A0A0B6F2N7"/>
<name>A0A0B6F2N7_9CORY</name>
<accession>A0A0B6F2N7</accession>
<dbReference type="Proteomes" id="UP000031890">
    <property type="component" value="Chromosome"/>
</dbReference>
<dbReference type="EMBL" id="CP010827">
    <property type="protein sequence ID" value="AJI78306.1"/>
    <property type="molecule type" value="Genomic_DNA"/>
</dbReference>
<dbReference type="STRING" id="161899.CSING_03795"/>
<protein>
    <submittedName>
        <fullName evidence="1">Uncharacterized protein</fullName>
    </submittedName>
</protein>
<dbReference type="HOGENOM" id="CLU_134288_0_0_11"/>
<proteinExistence type="predicted"/>
<sequence>MYVPIPGMSHLQLYVAPQRIRYDRQPTAGDLATREEVRGLVVIVLEVAASLRPLSHLNNSRFAPEISTHIRAWKKALPADESRGRIALSSLHARENGEYFGSAVIGGQQRAFTGAAAGRQLQSFRMLSVGPRTQL</sequence>
<dbReference type="KEGG" id="csx:CSING_03795"/>